<name>A0A5P8WLH7_9NOSO</name>
<reference evidence="1 2" key="1">
    <citation type="submission" date="2019-10" db="EMBL/GenBank/DDBJ databases">
        <title>Genomic and transcriptomic insights into the perfect genentic adaptation of a filamentous nitrogen-fixing cyanobacterium to rice fields.</title>
        <authorList>
            <person name="Chen Z."/>
        </authorList>
    </citation>
    <scope>NUCLEOTIDE SEQUENCE [LARGE SCALE GENOMIC DNA]</scope>
    <source>
        <strain evidence="1">CCNUC1</strain>
    </source>
</reference>
<dbReference type="KEGG" id="nsh:GXM_10494"/>
<dbReference type="EMBL" id="CP045229">
    <property type="protein sequence ID" value="QFS52739.1"/>
    <property type="molecule type" value="Genomic_DNA"/>
</dbReference>
<keyword evidence="2" id="KW-1185">Reference proteome</keyword>
<proteinExistence type="predicted"/>
<gene>
    <name evidence="1" type="ORF">GXM_10494</name>
</gene>
<organism evidence="1 2">
    <name type="scientific">Nostoc sphaeroides CCNUC1</name>
    <dbReference type="NCBI Taxonomy" id="2653204"/>
    <lineage>
        <taxon>Bacteria</taxon>
        <taxon>Bacillati</taxon>
        <taxon>Cyanobacteriota</taxon>
        <taxon>Cyanophyceae</taxon>
        <taxon>Nostocales</taxon>
        <taxon>Nostocaceae</taxon>
        <taxon>Nostoc</taxon>
    </lineage>
</organism>
<dbReference type="AlphaFoldDB" id="A0A5P8WLH7"/>
<dbReference type="Proteomes" id="UP000326678">
    <property type="component" value="Chromosome pGXM02"/>
</dbReference>
<accession>A0A5P8WLH7</accession>
<sequence>MRSGFGSQLRPCILNKSWFFSCDRILKQAIYVPGFSTSQNRVAPILIPKKL</sequence>
<evidence type="ECO:0000313" key="1">
    <source>
        <dbReference type="EMBL" id="QFS52739.1"/>
    </source>
</evidence>
<evidence type="ECO:0000313" key="2">
    <source>
        <dbReference type="Proteomes" id="UP000326678"/>
    </source>
</evidence>
<protein>
    <submittedName>
        <fullName evidence="1">Uncharacterized protein</fullName>
    </submittedName>
</protein>